<name>A0A212J5F6_9DELT</name>
<dbReference type="InterPro" id="IPR059223">
    <property type="entry name" value="DVU0772-like"/>
</dbReference>
<dbReference type="EMBL" id="FLUQ01000001">
    <property type="protein sequence ID" value="SBV94688.1"/>
    <property type="molecule type" value="Genomic_DNA"/>
</dbReference>
<protein>
    <submittedName>
        <fullName evidence="1">Uncharacterized protein</fullName>
    </submittedName>
</protein>
<accession>A0A212J5F6</accession>
<organism evidence="1">
    <name type="scientific">uncultured delta proteobacterium</name>
    <dbReference type="NCBI Taxonomy" id="34034"/>
    <lineage>
        <taxon>Bacteria</taxon>
        <taxon>Deltaproteobacteria</taxon>
        <taxon>environmental samples</taxon>
    </lineage>
</organism>
<reference evidence="1" key="1">
    <citation type="submission" date="2016-04" db="EMBL/GenBank/DDBJ databases">
        <authorList>
            <person name="Evans L.H."/>
            <person name="Alamgir A."/>
            <person name="Owens N."/>
            <person name="Weber N.D."/>
            <person name="Virtaneva K."/>
            <person name="Barbian K."/>
            <person name="Babar A."/>
            <person name="Rosenke K."/>
        </authorList>
    </citation>
    <scope>NUCLEOTIDE SEQUENCE</scope>
    <source>
        <strain evidence="1">86</strain>
    </source>
</reference>
<dbReference type="AlphaFoldDB" id="A0A212J5F6"/>
<dbReference type="NCBIfam" id="NF045682">
    <property type="entry name" value="DVU0772_fam"/>
    <property type="match status" value="1"/>
</dbReference>
<proteinExistence type="predicted"/>
<sequence length="118" mass="13394">MATLRECGSLDIDWELAPEDAVTMYLEWGNNNWHSSRPPVRSRFDESIYFVVDTWEETPVIRLIRRNSEASEEILSLPMPADLLPAWRRENGTARGVFAPGEAVTAWLKEQVHAAVPG</sequence>
<evidence type="ECO:0000313" key="1">
    <source>
        <dbReference type="EMBL" id="SBV94688.1"/>
    </source>
</evidence>
<gene>
    <name evidence="1" type="ORF">KL86DPRO_10741</name>
</gene>